<dbReference type="PROSITE" id="PS50213">
    <property type="entry name" value="FAS1"/>
    <property type="match status" value="1"/>
</dbReference>
<name>A0A0S2DLA4_LYSEN</name>
<dbReference type="Pfam" id="PF02469">
    <property type="entry name" value="Fasciclin"/>
    <property type="match status" value="1"/>
</dbReference>
<dbReference type="InterPro" id="IPR036378">
    <property type="entry name" value="FAS1_dom_sf"/>
</dbReference>
<dbReference type="FunFam" id="2.30.180.10:FF:000032">
    <property type="entry name" value="Fasciclin domain-containing protein, putative"/>
    <property type="match status" value="1"/>
</dbReference>
<dbReference type="SMART" id="SM00554">
    <property type="entry name" value="FAS1"/>
    <property type="match status" value="1"/>
</dbReference>
<dbReference type="InterPro" id="IPR000782">
    <property type="entry name" value="FAS1_domain"/>
</dbReference>
<organism evidence="1 2">
    <name type="scientific">Lysobacter enzymogenes</name>
    <dbReference type="NCBI Taxonomy" id="69"/>
    <lineage>
        <taxon>Bacteria</taxon>
        <taxon>Pseudomonadati</taxon>
        <taxon>Pseudomonadota</taxon>
        <taxon>Gammaproteobacteria</taxon>
        <taxon>Lysobacterales</taxon>
        <taxon>Lysobacteraceae</taxon>
        <taxon>Lysobacter</taxon>
    </lineage>
</organism>
<dbReference type="Proteomes" id="UP000061569">
    <property type="component" value="Chromosome"/>
</dbReference>
<dbReference type="EMBL" id="CP013140">
    <property type="protein sequence ID" value="ALN59370.1"/>
    <property type="molecule type" value="Genomic_DNA"/>
</dbReference>
<accession>A0A0S2DLA4</accession>
<dbReference type="RefSeq" id="WP_057948726.1">
    <property type="nucleotide sequence ID" value="NZ_CP067396.1"/>
</dbReference>
<dbReference type="PANTHER" id="PTHR10900">
    <property type="entry name" value="PERIOSTIN-RELATED"/>
    <property type="match status" value="1"/>
</dbReference>
<dbReference type="AlphaFoldDB" id="A0A0S2DLA4"/>
<gene>
    <name evidence="1" type="ORF">GLE_4028</name>
</gene>
<evidence type="ECO:0000313" key="1">
    <source>
        <dbReference type="EMBL" id="ALN59370.1"/>
    </source>
</evidence>
<proteinExistence type="predicted"/>
<dbReference type="InterPro" id="IPR050904">
    <property type="entry name" value="Adhesion/Biosynth-related"/>
</dbReference>
<dbReference type="STRING" id="69.GLE_4028"/>
<dbReference type="PANTHER" id="PTHR10900:SF77">
    <property type="entry name" value="FI19380P1"/>
    <property type="match status" value="1"/>
</dbReference>
<protein>
    <submittedName>
        <fullName evidence="1">Fasciclin domain protein</fullName>
    </submittedName>
</protein>
<dbReference type="GO" id="GO:0005615">
    <property type="term" value="C:extracellular space"/>
    <property type="evidence" value="ECO:0007669"/>
    <property type="project" value="TreeGrafter"/>
</dbReference>
<dbReference type="SUPFAM" id="SSF82153">
    <property type="entry name" value="FAS1 domain"/>
    <property type="match status" value="1"/>
</dbReference>
<dbReference type="PATRIC" id="fig|69.6.peg.3967"/>
<dbReference type="OrthoDB" id="9800666at2"/>
<dbReference type="Gene3D" id="2.30.180.10">
    <property type="entry name" value="FAS1 domain"/>
    <property type="match status" value="1"/>
</dbReference>
<sequence>MNANQDSSRPALNLADTAATNGTFNIFLQAVDKAGLKEVLSGVGPHTVLAPTDAAFDKLPVGRLDELYQPDNQAELADIINYHVIRGRRTSSELGKWSTARTAHGQEAPISRDGGKVTIDGANITMQDMDSTNGILHGIDKVNIPDSKSNASI</sequence>
<reference evidence="1 2" key="1">
    <citation type="submission" date="2015-11" db="EMBL/GenBank/DDBJ databases">
        <title>Genome sequences of Lysobacter enzymogenes strain C3 and Lysobacter antibioticus ATCC 29479.</title>
        <authorList>
            <person name="Kobayashi D.Y."/>
        </authorList>
    </citation>
    <scope>NUCLEOTIDE SEQUENCE [LARGE SCALE GENOMIC DNA]</scope>
    <source>
        <strain evidence="1 2">C3</strain>
    </source>
</reference>
<dbReference type="KEGG" id="lez:GLE_4028"/>
<evidence type="ECO:0000313" key="2">
    <source>
        <dbReference type="Proteomes" id="UP000061569"/>
    </source>
</evidence>